<dbReference type="Proteomes" id="UP000005508">
    <property type="component" value="Unassembled WGS sequence"/>
</dbReference>
<evidence type="ECO:0000313" key="1">
    <source>
        <dbReference type="EMBL" id="EGY32298.1"/>
    </source>
</evidence>
<evidence type="ECO:0000313" key="2">
    <source>
        <dbReference type="Proteomes" id="UP000005508"/>
    </source>
</evidence>
<sequence>MGNHDFSACFQVTFGVSGLAFMAKFSGGFSLTNIKPTLMNGTINRGITD</sequence>
<protein>
    <submittedName>
        <fullName evidence="1">Uncharacterized protein</fullName>
    </submittedName>
</protein>
<dbReference type="AlphaFoldDB" id="G4ABH5"/>
<proteinExistence type="predicted"/>
<accession>G4ABH5</accession>
<gene>
    <name evidence="1" type="ORF">SC1083_2210</name>
</gene>
<dbReference type="EMBL" id="AEJM01000054">
    <property type="protein sequence ID" value="EGY32298.1"/>
    <property type="molecule type" value="Genomic_DNA"/>
</dbReference>
<comment type="caution">
    <text evidence="1">The sequence shown here is derived from an EMBL/GenBank/DDBJ whole genome shotgun (WGS) entry which is preliminary data.</text>
</comment>
<name>G4ABH5_AGGAC</name>
<organism evidence="1 2">
    <name type="scientific">Aggregatibacter actinomycetemcomitans serotype e str. SC1083</name>
    <dbReference type="NCBI Taxonomy" id="907488"/>
    <lineage>
        <taxon>Bacteria</taxon>
        <taxon>Pseudomonadati</taxon>
        <taxon>Pseudomonadota</taxon>
        <taxon>Gammaproteobacteria</taxon>
        <taxon>Pasteurellales</taxon>
        <taxon>Pasteurellaceae</taxon>
        <taxon>Aggregatibacter</taxon>
    </lineage>
</organism>
<reference evidence="1 2" key="1">
    <citation type="submission" date="2010-10" db="EMBL/GenBank/DDBJ databases">
        <authorList>
            <person name="Chen C."/>
            <person name="Kittichotirat W."/>
            <person name="Asikainen S."/>
            <person name="Bumgarner R."/>
        </authorList>
    </citation>
    <scope>NUCLEOTIDE SEQUENCE [LARGE SCALE GENOMIC DNA]</scope>
    <source>
        <strain evidence="1 2">SC1083</strain>
    </source>
</reference>